<protein>
    <submittedName>
        <fullName evidence="1">Uncharacterized protein</fullName>
    </submittedName>
</protein>
<proteinExistence type="predicted"/>
<comment type="caution">
    <text evidence="1">The sequence shown here is derived from an EMBL/GenBank/DDBJ whole genome shotgun (WGS) entry which is preliminary data.</text>
</comment>
<sequence length="391" mass="45062">MFTTLTYVVCIDKLALNLKSEQVFDYQRIIKFPKSGNVYRVSPEVSLRLQSSLTKNYRHSWEMWINDIHVGDLSTDCTKPQKLKAQRFAFKNEILYTLPGWSYYLGIIQKSTGLRYSSIGILEIALDIQYQDRSQDTTALLRQLDDIFKYLPRKHNTDIRYRPVQGRLSITEREGTYYFGGSYTSPNSSGKQIVAYCKSAEILNNGKGYISEFHADNGLDICRPVVRIEDRCTSKFFRGLPSFHVLQLLDQERLEALFLDAVGTSFQFQDLSESTRDAHRNLKHAVVTLFDFSFLNQQPVVRQQHSVAHEASSDNSNVRTVKRLTIDLIRHRAEPTVIGLRHFIRVNPAPHGQCWYRKIQQYAQSYPDKPGPKQMAMIESIVSILKHTVPA</sequence>
<accession>A0ABR8JGU5</accession>
<name>A0ABR8JGU5_9BACT</name>
<evidence type="ECO:0000313" key="2">
    <source>
        <dbReference type="Proteomes" id="UP000642468"/>
    </source>
</evidence>
<reference evidence="1 2" key="1">
    <citation type="submission" date="2020-09" db="EMBL/GenBank/DDBJ databases">
        <authorList>
            <person name="Kim M.K."/>
        </authorList>
    </citation>
    <scope>NUCLEOTIDE SEQUENCE [LARGE SCALE GENOMIC DNA]</scope>
    <source>
        <strain evidence="1 2">BT646</strain>
    </source>
</reference>
<keyword evidence="2" id="KW-1185">Reference proteome</keyword>
<organism evidence="1 2">
    <name type="scientific">Hymenobacter duratus</name>
    <dbReference type="NCBI Taxonomy" id="2771356"/>
    <lineage>
        <taxon>Bacteria</taxon>
        <taxon>Pseudomonadati</taxon>
        <taxon>Bacteroidota</taxon>
        <taxon>Cytophagia</taxon>
        <taxon>Cytophagales</taxon>
        <taxon>Hymenobacteraceae</taxon>
        <taxon>Hymenobacter</taxon>
    </lineage>
</organism>
<dbReference type="RefSeq" id="WP_190785065.1">
    <property type="nucleotide sequence ID" value="NZ_JACWZZ010000003.1"/>
</dbReference>
<dbReference type="EMBL" id="JACWZZ010000003">
    <property type="protein sequence ID" value="MBD2716077.1"/>
    <property type="molecule type" value="Genomic_DNA"/>
</dbReference>
<dbReference type="Proteomes" id="UP000642468">
    <property type="component" value="Unassembled WGS sequence"/>
</dbReference>
<evidence type="ECO:0000313" key="1">
    <source>
        <dbReference type="EMBL" id="MBD2716077.1"/>
    </source>
</evidence>
<gene>
    <name evidence="1" type="ORF">IC231_13610</name>
</gene>